<proteinExistence type="predicted"/>
<evidence type="ECO:0000256" key="3">
    <source>
        <dbReference type="ARBA" id="ARBA00023163"/>
    </source>
</evidence>
<keyword evidence="7" id="KW-1185">Reference proteome</keyword>
<gene>
    <name evidence="6" type="ORF">GCM10009823_28160</name>
</gene>
<organism evidence="6 7">
    <name type="scientific">Brevibacterium salitolerans</name>
    <dbReference type="NCBI Taxonomy" id="1403566"/>
    <lineage>
        <taxon>Bacteria</taxon>
        <taxon>Bacillati</taxon>
        <taxon>Actinomycetota</taxon>
        <taxon>Actinomycetes</taxon>
        <taxon>Micrococcales</taxon>
        <taxon>Brevibacteriaceae</taxon>
        <taxon>Brevibacterium</taxon>
    </lineage>
</organism>
<accession>A0ABN2X522</accession>
<evidence type="ECO:0000256" key="1">
    <source>
        <dbReference type="ARBA" id="ARBA00023015"/>
    </source>
</evidence>
<name>A0ABN2X522_9MICO</name>
<protein>
    <recommendedName>
        <fullName evidence="5">HTH gntR-type domain-containing protein</fullName>
    </recommendedName>
</protein>
<dbReference type="PANTHER" id="PTHR38445:SF10">
    <property type="entry name" value="GNTR-FAMILY TRANSCRIPTIONAL REGULATOR"/>
    <property type="match status" value="1"/>
</dbReference>
<sequence>MFDPGRPLFQQIAESIEDSIVDGSLAEEEKAPSTNELAAFHRINPATAAKGVAALTDRGILYKKRGIGMFVATGAREVLLAERRERFAQAYIVPMLAEARRLGLGPADVEGLVRSAGSADAAADTAADDVPADHRPQTATRTQTTRHPQEDAP</sequence>
<dbReference type="InterPro" id="IPR000524">
    <property type="entry name" value="Tscrpt_reg_HTH_GntR"/>
</dbReference>
<dbReference type="RefSeq" id="WP_344337929.1">
    <property type="nucleotide sequence ID" value="NZ_BAAAPZ010000017.1"/>
</dbReference>
<keyword evidence="2" id="KW-0238">DNA-binding</keyword>
<reference evidence="6 7" key="1">
    <citation type="journal article" date="2019" name="Int. J. Syst. Evol. Microbiol.">
        <title>The Global Catalogue of Microorganisms (GCM) 10K type strain sequencing project: providing services to taxonomists for standard genome sequencing and annotation.</title>
        <authorList>
            <consortium name="The Broad Institute Genomics Platform"/>
            <consortium name="The Broad Institute Genome Sequencing Center for Infectious Disease"/>
            <person name="Wu L."/>
            <person name="Ma J."/>
        </authorList>
    </citation>
    <scope>NUCLEOTIDE SEQUENCE [LARGE SCALE GENOMIC DNA]</scope>
    <source>
        <strain evidence="6 7">JCM 15900</strain>
    </source>
</reference>
<dbReference type="Pfam" id="PF00392">
    <property type="entry name" value="GntR"/>
    <property type="match status" value="1"/>
</dbReference>
<dbReference type="CDD" id="cd07377">
    <property type="entry name" value="WHTH_GntR"/>
    <property type="match status" value="1"/>
</dbReference>
<dbReference type="InterPro" id="IPR036390">
    <property type="entry name" value="WH_DNA-bd_sf"/>
</dbReference>
<evidence type="ECO:0000259" key="5">
    <source>
        <dbReference type="PROSITE" id="PS50949"/>
    </source>
</evidence>
<evidence type="ECO:0000313" key="7">
    <source>
        <dbReference type="Proteomes" id="UP001500984"/>
    </source>
</evidence>
<dbReference type="SUPFAM" id="SSF46785">
    <property type="entry name" value="Winged helix' DNA-binding domain"/>
    <property type="match status" value="1"/>
</dbReference>
<keyword evidence="3" id="KW-0804">Transcription</keyword>
<feature type="compositionally biased region" description="Low complexity" evidence="4">
    <location>
        <begin position="116"/>
        <end position="129"/>
    </location>
</feature>
<comment type="caution">
    <text evidence="6">The sequence shown here is derived from an EMBL/GenBank/DDBJ whole genome shotgun (WGS) entry which is preliminary data.</text>
</comment>
<keyword evidence="1" id="KW-0805">Transcription regulation</keyword>
<dbReference type="Gene3D" id="1.10.10.10">
    <property type="entry name" value="Winged helix-like DNA-binding domain superfamily/Winged helix DNA-binding domain"/>
    <property type="match status" value="1"/>
</dbReference>
<feature type="compositionally biased region" description="Low complexity" evidence="4">
    <location>
        <begin position="137"/>
        <end position="146"/>
    </location>
</feature>
<evidence type="ECO:0000256" key="2">
    <source>
        <dbReference type="ARBA" id="ARBA00023125"/>
    </source>
</evidence>
<feature type="region of interest" description="Disordered" evidence="4">
    <location>
        <begin position="115"/>
        <end position="153"/>
    </location>
</feature>
<feature type="domain" description="HTH gntR-type" evidence="5">
    <location>
        <begin position="6"/>
        <end position="74"/>
    </location>
</feature>
<evidence type="ECO:0000256" key="4">
    <source>
        <dbReference type="SAM" id="MobiDB-lite"/>
    </source>
</evidence>
<dbReference type="PANTHER" id="PTHR38445">
    <property type="entry name" value="HTH-TYPE TRANSCRIPTIONAL REPRESSOR YTRA"/>
    <property type="match status" value="1"/>
</dbReference>
<dbReference type="InterPro" id="IPR036388">
    <property type="entry name" value="WH-like_DNA-bd_sf"/>
</dbReference>
<evidence type="ECO:0000313" key="6">
    <source>
        <dbReference type="EMBL" id="GAA2103911.1"/>
    </source>
</evidence>
<dbReference type="Proteomes" id="UP001500984">
    <property type="component" value="Unassembled WGS sequence"/>
</dbReference>
<dbReference type="PROSITE" id="PS50949">
    <property type="entry name" value="HTH_GNTR"/>
    <property type="match status" value="1"/>
</dbReference>
<dbReference type="EMBL" id="BAAAPZ010000017">
    <property type="protein sequence ID" value="GAA2103911.1"/>
    <property type="molecule type" value="Genomic_DNA"/>
</dbReference>
<dbReference type="SMART" id="SM00345">
    <property type="entry name" value="HTH_GNTR"/>
    <property type="match status" value="1"/>
</dbReference>